<organism evidence="10 11">
    <name type="scientific">Phodopus roborovskii</name>
    <name type="common">Roborovski's desert hamster</name>
    <name type="synonym">Cricetulus roborovskii</name>
    <dbReference type="NCBI Taxonomy" id="109678"/>
    <lineage>
        <taxon>Eukaryota</taxon>
        <taxon>Metazoa</taxon>
        <taxon>Chordata</taxon>
        <taxon>Craniata</taxon>
        <taxon>Vertebrata</taxon>
        <taxon>Euteleostomi</taxon>
        <taxon>Mammalia</taxon>
        <taxon>Eutheria</taxon>
        <taxon>Euarchontoglires</taxon>
        <taxon>Glires</taxon>
        <taxon>Rodentia</taxon>
        <taxon>Myomorpha</taxon>
        <taxon>Muroidea</taxon>
        <taxon>Cricetidae</taxon>
        <taxon>Cricetinae</taxon>
        <taxon>Phodopus</taxon>
    </lineage>
</organism>
<keyword evidence="4" id="KW-0378">Hydrolase</keyword>
<protein>
    <submittedName>
        <fullName evidence="10">Mutyh protein</fullName>
    </submittedName>
</protein>
<evidence type="ECO:0000256" key="2">
    <source>
        <dbReference type="ARBA" id="ARBA00022723"/>
    </source>
</evidence>
<dbReference type="AlphaFoldDB" id="A0AAU9ZES9"/>
<dbReference type="EMBL" id="CALSGD010001432">
    <property type="protein sequence ID" value="CAH6790722.1"/>
    <property type="molecule type" value="Genomic_DNA"/>
</dbReference>
<evidence type="ECO:0000256" key="9">
    <source>
        <dbReference type="SAM" id="MobiDB-lite"/>
    </source>
</evidence>
<evidence type="ECO:0000313" key="11">
    <source>
        <dbReference type="Proteomes" id="UP001152836"/>
    </source>
</evidence>
<evidence type="ECO:0000256" key="8">
    <source>
        <dbReference type="ARBA" id="ARBA00023295"/>
    </source>
</evidence>
<accession>A0AAU9ZES9</accession>
<keyword evidence="7" id="KW-0234">DNA repair</keyword>
<dbReference type="GO" id="GO:0006284">
    <property type="term" value="P:base-excision repair"/>
    <property type="evidence" value="ECO:0007669"/>
    <property type="project" value="InterPro"/>
</dbReference>
<proteinExistence type="predicted"/>
<dbReference type="InterPro" id="IPR044298">
    <property type="entry name" value="MIG/MutY"/>
</dbReference>
<evidence type="ECO:0000256" key="1">
    <source>
        <dbReference type="ARBA" id="ARBA00001966"/>
    </source>
</evidence>
<dbReference type="GO" id="GO:0035485">
    <property type="term" value="F:adenine/guanine mispair binding"/>
    <property type="evidence" value="ECO:0007669"/>
    <property type="project" value="TreeGrafter"/>
</dbReference>
<evidence type="ECO:0000256" key="6">
    <source>
        <dbReference type="ARBA" id="ARBA00023014"/>
    </source>
</evidence>
<evidence type="ECO:0000313" key="10">
    <source>
        <dbReference type="EMBL" id="CAH6790722.1"/>
    </source>
</evidence>
<reference evidence="10" key="1">
    <citation type="submission" date="2022-06" db="EMBL/GenBank/DDBJ databases">
        <authorList>
            <person name="Andreotti S."/>
            <person name="Wyler E."/>
        </authorList>
    </citation>
    <scope>NUCLEOTIDE SEQUENCE</scope>
</reference>
<dbReference type="GO" id="GO:0034039">
    <property type="term" value="F:8-oxo-7,8-dihydroguanine DNA N-glycosylase activity"/>
    <property type="evidence" value="ECO:0007669"/>
    <property type="project" value="TreeGrafter"/>
</dbReference>
<dbReference type="PANTHER" id="PTHR42944:SF1">
    <property type="entry name" value="ADENINE DNA GLYCOSYLASE"/>
    <property type="match status" value="1"/>
</dbReference>
<evidence type="ECO:0000256" key="7">
    <source>
        <dbReference type="ARBA" id="ARBA00023204"/>
    </source>
</evidence>
<dbReference type="GO" id="GO:0006298">
    <property type="term" value="P:mismatch repair"/>
    <property type="evidence" value="ECO:0007669"/>
    <property type="project" value="TreeGrafter"/>
</dbReference>
<keyword evidence="8" id="KW-0326">Glycosidase</keyword>
<keyword evidence="6" id="KW-0411">Iron-sulfur</keyword>
<dbReference type="InterPro" id="IPR023170">
    <property type="entry name" value="HhH_base_excis_C"/>
</dbReference>
<dbReference type="PANTHER" id="PTHR42944">
    <property type="entry name" value="ADENINE DNA GLYCOSYLASE"/>
    <property type="match status" value="1"/>
</dbReference>
<dbReference type="GO" id="GO:0051536">
    <property type="term" value="F:iron-sulfur cluster binding"/>
    <property type="evidence" value="ECO:0007669"/>
    <property type="project" value="UniProtKB-KW"/>
</dbReference>
<comment type="cofactor">
    <cofactor evidence="1">
        <name>[4Fe-4S] cluster</name>
        <dbReference type="ChEBI" id="CHEBI:49883"/>
    </cofactor>
</comment>
<gene>
    <name evidence="10" type="primary">Mutyh</name>
    <name evidence="10" type="ORF">PHOROB_LOCUS7991</name>
</gene>
<dbReference type="GO" id="GO:0032357">
    <property type="term" value="F:oxidized purine DNA binding"/>
    <property type="evidence" value="ECO:0007669"/>
    <property type="project" value="TreeGrafter"/>
</dbReference>
<evidence type="ECO:0000256" key="4">
    <source>
        <dbReference type="ARBA" id="ARBA00022801"/>
    </source>
</evidence>
<evidence type="ECO:0000256" key="5">
    <source>
        <dbReference type="ARBA" id="ARBA00023004"/>
    </source>
</evidence>
<sequence length="136" mass="15446">MKKLRRSIRSHRKQSVNLERRGKCALSSSQAKPSAPAGQAKQKGEELLHASVSPYHLFRDTANVETFRRNLLSWYDQEKRDLPWRRWVEEEADLDRRAYAEVANTSGPGQCFPGGGEPALVWPRLLFSRPSAARGS</sequence>
<keyword evidence="2" id="KW-0479">Metal-binding</keyword>
<keyword evidence="3" id="KW-0227">DNA damage</keyword>
<keyword evidence="5" id="KW-0408">Iron</keyword>
<dbReference type="Gene3D" id="1.10.1670.10">
    <property type="entry name" value="Helix-hairpin-Helix base-excision DNA repair enzymes (C-terminal)"/>
    <property type="match status" value="1"/>
</dbReference>
<comment type="caution">
    <text evidence="10">The sequence shown here is derived from an EMBL/GenBank/DDBJ whole genome shotgun (WGS) entry which is preliminary data.</text>
</comment>
<dbReference type="GO" id="GO:0046872">
    <property type="term" value="F:metal ion binding"/>
    <property type="evidence" value="ECO:0007669"/>
    <property type="project" value="UniProtKB-KW"/>
</dbReference>
<dbReference type="GO" id="GO:0005634">
    <property type="term" value="C:nucleus"/>
    <property type="evidence" value="ECO:0007669"/>
    <property type="project" value="TreeGrafter"/>
</dbReference>
<keyword evidence="11" id="KW-1185">Reference proteome</keyword>
<dbReference type="Gene3D" id="1.10.340.30">
    <property type="entry name" value="Hypothetical protein, domain 2"/>
    <property type="match status" value="1"/>
</dbReference>
<dbReference type="Proteomes" id="UP001152836">
    <property type="component" value="Unassembled WGS sequence"/>
</dbReference>
<feature type="compositionally biased region" description="Basic residues" evidence="9">
    <location>
        <begin position="1"/>
        <end position="14"/>
    </location>
</feature>
<evidence type="ECO:0000256" key="3">
    <source>
        <dbReference type="ARBA" id="ARBA00022763"/>
    </source>
</evidence>
<name>A0AAU9ZES9_PHORO</name>
<dbReference type="GO" id="GO:0000701">
    <property type="term" value="F:purine-specific mismatch base pair DNA N-glycosylase activity"/>
    <property type="evidence" value="ECO:0007669"/>
    <property type="project" value="TreeGrafter"/>
</dbReference>
<feature type="region of interest" description="Disordered" evidence="9">
    <location>
        <begin position="1"/>
        <end position="44"/>
    </location>
</feature>